<comment type="caution">
    <text evidence="2">The sequence shown here is derived from an EMBL/GenBank/DDBJ whole genome shotgun (WGS) entry which is preliminary data.</text>
</comment>
<sequence length="64" mass="6944">MTPLGWSGWDQDSVMLSTVRLTWCMMDTVEGAKSLSELFTREDAGSQAPSRALATLQEPPAGDL</sequence>
<evidence type="ECO:0000313" key="3">
    <source>
        <dbReference type="Proteomes" id="UP000314294"/>
    </source>
</evidence>
<accession>A0A4Z2E6K4</accession>
<reference evidence="2 3" key="1">
    <citation type="submission" date="2019-03" db="EMBL/GenBank/DDBJ databases">
        <title>First draft genome of Liparis tanakae, snailfish: a comprehensive survey of snailfish specific genes.</title>
        <authorList>
            <person name="Kim W."/>
            <person name="Song I."/>
            <person name="Jeong J.-H."/>
            <person name="Kim D."/>
            <person name="Kim S."/>
            <person name="Ryu S."/>
            <person name="Song J.Y."/>
            <person name="Lee S.K."/>
        </authorList>
    </citation>
    <scope>NUCLEOTIDE SEQUENCE [LARGE SCALE GENOMIC DNA]</scope>
    <source>
        <tissue evidence="2">Muscle</tissue>
    </source>
</reference>
<keyword evidence="3" id="KW-1185">Reference proteome</keyword>
<gene>
    <name evidence="2" type="ORF">EYF80_065486</name>
</gene>
<dbReference type="EMBL" id="SRLO01015517">
    <property type="protein sequence ID" value="TNN24389.1"/>
    <property type="molecule type" value="Genomic_DNA"/>
</dbReference>
<dbReference type="AlphaFoldDB" id="A0A4Z2E6K4"/>
<name>A0A4Z2E6K4_9TELE</name>
<dbReference type="Proteomes" id="UP000314294">
    <property type="component" value="Unassembled WGS sequence"/>
</dbReference>
<evidence type="ECO:0000313" key="2">
    <source>
        <dbReference type="EMBL" id="TNN24389.1"/>
    </source>
</evidence>
<feature type="region of interest" description="Disordered" evidence="1">
    <location>
        <begin position="41"/>
        <end position="64"/>
    </location>
</feature>
<protein>
    <submittedName>
        <fullName evidence="2">Uncharacterized protein</fullName>
    </submittedName>
</protein>
<evidence type="ECO:0000256" key="1">
    <source>
        <dbReference type="SAM" id="MobiDB-lite"/>
    </source>
</evidence>
<organism evidence="2 3">
    <name type="scientific">Liparis tanakae</name>
    <name type="common">Tanaka's snailfish</name>
    <dbReference type="NCBI Taxonomy" id="230148"/>
    <lineage>
        <taxon>Eukaryota</taxon>
        <taxon>Metazoa</taxon>
        <taxon>Chordata</taxon>
        <taxon>Craniata</taxon>
        <taxon>Vertebrata</taxon>
        <taxon>Euteleostomi</taxon>
        <taxon>Actinopterygii</taxon>
        <taxon>Neopterygii</taxon>
        <taxon>Teleostei</taxon>
        <taxon>Neoteleostei</taxon>
        <taxon>Acanthomorphata</taxon>
        <taxon>Eupercaria</taxon>
        <taxon>Perciformes</taxon>
        <taxon>Cottioidei</taxon>
        <taxon>Cottales</taxon>
        <taxon>Liparidae</taxon>
        <taxon>Liparis</taxon>
    </lineage>
</organism>
<proteinExistence type="predicted"/>